<dbReference type="Proteomes" id="UP000664293">
    <property type="component" value="Unassembled WGS sequence"/>
</dbReference>
<dbReference type="Pfam" id="PF01451">
    <property type="entry name" value="LMWPc"/>
    <property type="match status" value="1"/>
</dbReference>
<name>A0ABS3E8J7_9GAMM</name>
<dbReference type="SMART" id="SM00226">
    <property type="entry name" value="LMWPc"/>
    <property type="match status" value="1"/>
</dbReference>
<proteinExistence type="predicted"/>
<accession>A0ABS3E8J7</accession>
<evidence type="ECO:0000256" key="1">
    <source>
        <dbReference type="ARBA" id="ARBA00022849"/>
    </source>
</evidence>
<keyword evidence="4" id="KW-1185">Reference proteome</keyword>
<dbReference type="PANTHER" id="PTHR43428">
    <property type="entry name" value="ARSENATE REDUCTASE"/>
    <property type="match status" value="1"/>
</dbReference>
<evidence type="ECO:0000259" key="2">
    <source>
        <dbReference type="SMART" id="SM00226"/>
    </source>
</evidence>
<dbReference type="SUPFAM" id="SSF52788">
    <property type="entry name" value="Phosphotyrosine protein phosphatases I"/>
    <property type="match status" value="1"/>
</dbReference>
<dbReference type="InterPro" id="IPR023485">
    <property type="entry name" value="Ptyr_pPase"/>
</dbReference>
<dbReference type="Gene3D" id="3.40.50.2300">
    <property type="match status" value="1"/>
</dbReference>
<feature type="domain" description="Phosphotyrosine protein phosphatase I" evidence="2">
    <location>
        <begin position="1"/>
        <end position="136"/>
    </location>
</feature>
<evidence type="ECO:0000313" key="3">
    <source>
        <dbReference type="EMBL" id="MBN8431635.1"/>
    </source>
</evidence>
<protein>
    <submittedName>
        <fullName evidence="3">Arsenate reductase ArsC</fullName>
    </submittedName>
</protein>
<reference evidence="3 4" key="1">
    <citation type="submission" date="2020-12" db="EMBL/GenBank/DDBJ databases">
        <title>Oil enriched cultivation method for isolating marine PHA-producing bacteria.</title>
        <authorList>
            <person name="Zheng W."/>
            <person name="Yu S."/>
            <person name="Huang Y."/>
        </authorList>
    </citation>
    <scope>NUCLEOTIDE SEQUENCE [LARGE SCALE GENOMIC DNA]</scope>
    <source>
        <strain evidence="3 4">SN0-2</strain>
    </source>
</reference>
<evidence type="ECO:0000313" key="4">
    <source>
        <dbReference type="Proteomes" id="UP000664293"/>
    </source>
</evidence>
<dbReference type="CDD" id="cd16345">
    <property type="entry name" value="LMWP_ArsC"/>
    <property type="match status" value="1"/>
</dbReference>
<dbReference type="EMBL" id="JAEKJR010000002">
    <property type="protein sequence ID" value="MBN8431635.1"/>
    <property type="molecule type" value="Genomic_DNA"/>
</dbReference>
<gene>
    <name evidence="3" type="ORF">JF535_12305</name>
</gene>
<sequence length="158" mass="17308">MKLLFICTHNRCRSILSEAITNHYGQGRLEARSAGSQPSGAVHPLSLQFLAEQGIPTDGLASKSWDDLDGWTPDAVITVCDSAAGEACPIWLNDTVKVHWGLSDPSKLEGSDAHKAEAFRQTIGKIKHRVERMLDARVDEQRGNTLREALTGLSTEEE</sequence>
<organism evidence="3 4">
    <name type="scientific">Microbulbifer salipaludis</name>
    <dbReference type="NCBI Taxonomy" id="187980"/>
    <lineage>
        <taxon>Bacteria</taxon>
        <taxon>Pseudomonadati</taxon>
        <taxon>Pseudomonadota</taxon>
        <taxon>Gammaproteobacteria</taxon>
        <taxon>Cellvibrionales</taxon>
        <taxon>Microbulbiferaceae</taxon>
        <taxon>Microbulbifer</taxon>
    </lineage>
</organism>
<keyword evidence="1" id="KW-0059">Arsenical resistance</keyword>
<dbReference type="RefSeq" id="WP_207002504.1">
    <property type="nucleotide sequence ID" value="NZ_JAEKJR010000002.1"/>
</dbReference>
<dbReference type="InterPro" id="IPR036196">
    <property type="entry name" value="Ptyr_pPase_sf"/>
</dbReference>
<comment type="caution">
    <text evidence="3">The sequence shown here is derived from an EMBL/GenBank/DDBJ whole genome shotgun (WGS) entry which is preliminary data.</text>
</comment>
<dbReference type="PANTHER" id="PTHR43428:SF1">
    <property type="entry name" value="ARSENATE REDUCTASE"/>
    <property type="match status" value="1"/>
</dbReference>